<reference evidence="1 2" key="1">
    <citation type="journal article" date="2019" name="Int. J. Syst. Evol. Microbiol.">
        <title>The Global Catalogue of Microorganisms (GCM) 10K type strain sequencing project: providing services to taxonomists for standard genome sequencing and annotation.</title>
        <authorList>
            <consortium name="The Broad Institute Genomics Platform"/>
            <consortium name="The Broad Institute Genome Sequencing Center for Infectious Disease"/>
            <person name="Wu L."/>
            <person name="Ma J."/>
        </authorList>
    </citation>
    <scope>NUCLEOTIDE SEQUENCE [LARGE SCALE GENOMIC DNA]</scope>
    <source>
        <strain evidence="1 2">JCM 17504</strain>
    </source>
</reference>
<name>A0AAV3URQ7_9EURY</name>
<dbReference type="Proteomes" id="UP001501729">
    <property type="component" value="Unassembled WGS sequence"/>
</dbReference>
<proteinExistence type="predicted"/>
<gene>
    <name evidence="1" type="ORF">GCM10025751_56410</name>
</gene>
<evidence type="ECO:0000313" key="2">
    <source>
        <dbReference type="Proteomes" id="UP001501729"/>
    </source>
</evidence>
<dbReference type="AlphaFoldDB" id="A0AAV3URQ7"/>
<comment type="caution">
    <text evidence="1">The sequence shown here is derived from an EMBL/GenBank/DDBJ whole genome shotgun (WGS) entry which is preliminary data.</text>
</comment>
<accession>A0AAV3URQ7</accession>
<sequence>MNIVFDPMYGTAVHALELEIPEMSLIVCNCIDEGQTQDGPRLIEWTDGDDEVWAMFDKIPARRVEQPSTPLSY</sequence>
<dbReference type="EMBL" id="BAABKX010000030">
    <property type="protein sequence ID" value="GAA5065455.1"/>
    <property type="molecule type" value="Genomic_DNA"/>
</dbReference>
<evidence type="ECO:0000313" key="1">
    <source>
        <dbReference type="EMBL" id="GAA5065455.1"/>
    </source>
</evidence>
<keyword evidence="2" id="KW-1185">Reference proteome</keyword>
<organism evidence="1 2">
    <name type="scientific">Haladaptatus pallidirubidus</name>
    <dbReference type="NCBI Taxonomy" id="1008152"/>
    <lineage>
        <taxon>Archaea</taxon>
        <taxon>Methanobacteriati</taxon>
        <taxon>Methanobacteriota</taxon>
        <taxon>Stenosarchaea group</taxon>
        <taxon>Halobacteria</taxon>
        <taxon>Halobacteriales</taxon>
        <taxon>Haladaptataceae</taxon>
        <taxon>Haladaptatus</taxon>
    </lineage>
</organism>
<protein>
    <submittedName>
        <fullName evidence="1">Uncharacterized protein</fullName>
    </submittedName>
</protein>